<keyword evidence="4" id="KW-1278">Translocase</keyword>
<dbReference type="PROSITE" id="PS50893">
    <property type="entry name" value="ABC_TRANSPORTER_2"/>
    <property type="match status" value="1"/>
</dbReference>
<dbReference type="GO" id="GO:0005524">
    <property type="term" value="F:ATP binding"/>
    <property type="evidence" value="ECO:0007669"/>
    <property type="project" value="UniProtKB-KW"/>
</dbReference>
<dbReference type="OrthoDB" id="4318785at2"/>
<evidence type="ECO:0000313" key="7">
    <source>
        <dbReference type="Proteomes" id="UP000317940"/>
    </source>
</evidence>
<keyword evidence="7" id="KW-1185">Reference proteome</keyword>
<dbReference type="GO" id="GO:0016887">
    <property type="term" value="F:ATP hydrolysis activity"/>
    <property type="evidence" value="ECO:0007669"/>
    <property type="project" value="InterPro"/>
</dbReference>
<dbReference type="SUPFAM" id="SSF52540">
    <property type="entry name" value="P-loop containing nucleoside triphosphate hydrolases"/>
    <property type="match status" value="1"/>
</dbReference>
<proteinExistence type="predicted"/>
<keyword evidence="2" id="KW-0547">Nucleotide-binding</keyword>
<dbReference type="PROSITE" id="PS00211">
    <property type="entry name" value="ABC_TRANSPORTER_1"/>
    <property type="match status" value="1"/>
</dbReference>
<keyword evidence="3 6" id="KW-0067">ATP-binding</keyword>
<protein>
    <submittedName>
        <fullName evidence="6">Iron complex transport system ATP-binding protein</fullName>
    </submittedName>
</protein>
<dbReference type="Proteomes" id="UP000317940">
    <property type="component" value="Unassembled WGS sequence"/>
</dbReference>
<dbReference type="InterPro" id="IPR027417">
    <property type="entry name" value="P-loop_NTPase"/>
</dbReference>
<evidence type="ECO:0000256" key="2">
    <source>
        <dbReference type="ARBA" id="ARBA00022741"/>
    </source>
</evidence>
<dbReference type="Pfam" id="PF00005">
    <property type="entry name" value="ABC_tran"/>
    <property type="match status" value="1"/>
</dbReference>
<name>A0A561SDH8_9ACTN</name>
<gene>
    <name evidence="6" type="ORF">FHX73_1677</name>
</gene>
<dbReference type="FunFam" id="3.40.50.300:FF:000134">
    <property type="entry name" value="Iron-enterobactin ABC transporter ATP-binding protein"/>
    <property type="match status" value="1"/>
</dbReference>
<dbReference type="InterPro" id="IPR003439">
    <property type="entry name" value="ABC_transporter-like_ATP-bd"/>
</dbReference>
<dbReference type="EMBL" id="VIWT01000006">
    <property type="protein sequence ID" value="TWF72926.1"/>
    <property type="molecule type" value="Genomic_DNA"/>
</dbReference>
<evidence type="ECO:0000256" key="3">
    <source>
        <dbReference type="ARBA" id="ARBA00022840"/>
    </source>
</evidence>
<dbReference type="PANTHER" id="PTHR42794">
    <property type="entry name" value="HEMIN IMPORT ATP-BINDING PROTEIN HMUV"/>
    <property type="match status" value="1"/>
</dbReference>
<dbReference type="CDD" id="cd03214">
    <property type="entry name" value="ABC_Iron-Siderophores_B12_Hemin"/>
    <property type="match status" value="1"/>
</dbReference>
<organism evidence="6 7">
    <name type="scientific">Kitasatospora viridis</name>
    <dbReference type="NCBI Taxonomy" id="281105"/>
    <lineage>
        <taxon>Bacteria</taxon>
        <taxon>Bacillati</taxon>
        <taxon>Actinomycetota</taxon>
        <taxon>Actinomycetes</taxon>
        <taxon>Kitasatosporales</taxon>
        <taxon>Streptomycetaceae</taxon>
        <taxon>Kitasatospora</taxon>
    </lineage>
</organism>
<dbReference type="InterPro" id="IPR017871">
    <property type="entry name" value="ABC_transporter-like_CS"/>
</dbReference>
<comment type="caution">
    <text evidence="6">The sequence shown here is derived from an EMBL/GenBank/DDBJ whole genome shotgun (WGS) entry which is preliminary data.</text>
</comment>
<feature type="domain" description="ABC transporter" evidence="5">
    <location>
        <begin position="6"/>
        <end position="241"/>
    </location>
</feature>
<evidence type="ECO:0000313" key="6">
    <source>
        <dbReference type="EMBL" id="TWF72926.1"/>
    </source>
</evidence>
<reference evidence="6 7" key="1">
    <citation type="submission" date="2019-06" db="EMBL/GenBank/DDBJ databases">
        <title>Sequencing the genomes of 1000 actinobacteria strains.</title>
        <authorList>
            <person name="Klenk H.-P."/>
        </authorList>
    </citation>
    <scope>NUCLEOTIDE SEQUENCE [LARGE SCALE GENOMIC DNA]</scope>
    <source>
        <strain evidence="6 7">DSM 44826</strain>
    </source>
</reference>
<dbReference type="SMART" id="SM00382">
    <property type="entry name" value="AAA"/>
    <property type="match status" value="1"/>
</dbReference>
<dbReference type="Gene3D" id="3.40.50.300">
    <property type="entry name" value="P-loop containing nucleotide triphosphate hydrolases"/>
    <property type="match status" value="1"/>
</dbReference>
<sequence length="260" mass="27781">MSADGLVLSGVDVALDRTPIVHAVSCSLAPGGWLALIGPNGAGKSTLLRAVAGLLPHRGTVHVHGTDVGRLPTRDRARLIAYVPQTPVLPPDMTVRDYVLLGRTPHLGYLATPGERDRATAARTLADLDLAHYADRRLAALSGGERQRAALARALAQEPRLLLLDEPTSALDLGHQQHVLDLVDTLRRTQPLTVVTTLHDLTTAAQYADHLLLLHQGRTEAAGPPADVITQALIARVYQARVTVTPDPDGRPVVTPLRGR</sequence>
<evidence type="ECO:0000259" key="5">
    <source>
        <dbReference type="PROSITE" id="PS50893"/>
    </source>
</evidence>
<dbReference type="PANTHER" id="PTHR42794:SF1">
    <property type="entry name" value="HEMIN IMPORT ATP-BINDING PROTEIN HMUV"/>
    <property type="match status" value="1"/>
</dbReference>
<keyword evidence="1" id="KW-0813">Transport</keyword>
<evidence type="ECO:0000256" key="1">
    <source>
        <dbReference type="ARBA" id="ARBA00022448"/>
    </source>
</evidence>
<accession>A0A561SDH8</accession>
<dbReference type="AlphaFoldDB" id="A0A561SDH8"/>
<evidence type="ECO:0000256" key="4">
    <source>
        <dbReference type="ARBA" id="ARBA00022967"/>
    </source>
</evidence>
<dbReference type="InterPro" id="IPR003593">
    <property type="entry name" value="AAA+_ATPase"/>
</dbReference>